<feature type="transmembrane region" description="Helical" evidence="1">
    <location>
        <begin position="12"/>
        <end position="32"/>
    </location>
</feature>
<reference evidence="2" key="1">
    <citation type="submission" date="2023-01" db="EMBL/GenBank/DDBJ databases">
        <title>Genome assembly of the deep-sea coral Lophelia pertusa.</title>
        <authorList>
            <person name="Herrera S."/>
            <person name="Cordes E."/>
        </authorList>
    </citation>
    <scope>NUCLEOTIDE SEQUENCE</scope>
    <source>
        <strain evidence="2">USNM1676648</strain>
        <tissue evidence="2">Polyp</tissue>
    </source>
</reference>
<name>A0A9W9YSD5_9CNID</name>
<proteinExistence type="predicted"/>
<comment type="caution">
    <text evidence="2">The sequence shown here is derived from an EMBL/GenBank/DDBJ whole genome shotgun (WGS) entry which is preliminary data.</text>
</comment>
<keyword evidence="1" id="KW-1133">Transmembrane helix</keyword>
<keyword evidence="1" id="KW-0472">Membrane</keyword>
<dbReference type="AlphaFoldDB" id="A0A9W9YSD5"/>
<evidence type="ECO:0000256" key="1">
    <source>
        <dbReference type="SAM" id="Phobius"/>
    </source>
</evidence>
<sequence>MADVSDFEWEFGRFKASYCLMFTLSFLLYSTGVKPVLLMAAHCLLVYCVLFHFQVDHCVWICCLGIVLSLANQRS</sequence>
<dbReference type="EMBL" id="MU827303">
    <property type="protein sequence ID" value="KAJ7365380.1"/>
    <property type="molecule type" value="Genomic_DNA"/>
</dbReference>
<organism evidence="2 3">
    <name type="scientific">Desmophyllum pertusum</name>
    <dbReference type="NCBI Taxonomy" id="174260"/>
    <lineage>
        <taxon>Eukaryota</taxon>
        <taxon>Metazoa</taxon>
        <taxon>Cnidaria</taxon>
        <taxon>Anthozoa</taxon>
        <taxon>Hexacorallia</taxon>
        <taxon>Scleractinia</taxon>
        <taxon>Caryophylliina</taxon>
        <taxon>Caryophylliidae</taxon>
        <taxon>Desmophyllum</taxon>
    </lineage>
</organism>
<keyword evidence="3" id="KW-1185">Reference proteome</keyword>
<dbReference type="Proteomes" id="UP001163046">
    <property type="component" value="Unassembled WGS sequence"/>
</dbReference>
<feature type="transmembrane region" description="Helical" evidence="1">
    <location>
        <begin position="44"/>
        <end position="71"/>
    </location>
</feature>
<accession>A0A9W9YSD5</accession>
<gene>
    <name evidence="2" type="ORF">OS493_005487</name>
</gene>
<keyword evidence="1" id="KW-0812">Transmembrane</keyword>
<evidence type="ECO:0000313" key="2">
    <source>
        <dbReference type="EMBL" id="KAJ7365380.1"/>
    </source>
</evidence>
<evidence type="ECO:0000313" key="3">
    <source>
        <dbReference type="Proteomes" id="UP001163046"/>
    </source>
</evidence>
<protein>
    <submittedName>
        <fullName evidence="2">Uncharacterized protein</fullName>
    </submittedName>
</protein>